<dbReference type="SUPFAM" id="SSF57701">
    <property type="entry name" value="Zn2/Cys6 DNA-binding domain"/>
    <property type="match status" value="1"/>
</dbReference>
<dbReference type="PROSITE" id="PS00463">
    <property type="entry name" value="ZN2_CY6_FUNGAL_1"/>
    <property type="match status" value="1"/>
</dbReference>
<dbReference type="OrthoDB" id="4491390at2759"/>
<dbReference type="PROSITE" id="PS50048">
    <property type="entry name" value="ZN2_CY6_FUNGAL_2"/>
    <property type="match status" value="1"/>
</dbReference>
<sequence length="500" mass="55870">MVGVAGKSKGCTTCRRRKVACDTAKPKCLTCIRTGRACEGYQRYPVFLNYTANGLERRKPLEEAKSESPSPMSTAPLSVGPATSRPSPPEPISTEIGLIASPSTQAIWTKGFLSWFWMNYSPRSGSSIVPVKGPLWLYLALRIPQPTAILHNSLLALAVVRSGRASDDNSVVIEGQRLYGQAVKMLQRVLEDREQILHEENLAAVRAMVLYELYEATSSTADSWFGHITGLSHLLVARGPQMYDTPLARAVFEEVRYPLMIRCIMVHQGYPFSEAQWRDGPWASTPKGKEQLLYDHGFSLASILHKLDALAEAAQDPARARDPMKLIDAMKSIVQLDDELEQYKKIHLHDSMLLSLSESKPPLPDWTDGGTLLDEMSFHLEGLVMTWWAIKLFLMAASSQLASKTQALVNHLPPPIIGMHRRISQFSGDEIRNHVGHCILQSIPLVVQDNMGQFETSRTIFPLTAATFQFRNSEPETEICRRLRTQIASRKGFKFARGIE</sequence>
<dbReference type="HOGENOM" id="CLU_021599_2_3_1"/>
<keyword evidence="4" id="KW-0539">Nucleus</keyword>
<keyword evidence="1" id="KW-0805">Transcription regulation</keyword>
<dbReference type="InterPro" id="IPR021858">
    <property type="entry name" value="Fun_TF"/>
</dbReference>
<dbReference type="Pfam" id="PF11951">
    <property type="entry name" value="Fungal_trans_2"/>
    <property type="match status" value="1"/>
</dbReference>
<protein>
    <recommendedName>
        <fullName evidence="6">Zn(2)-C6 fungal-type domain-containing protein</fullName>
    </recommendedName>
</protein>
<dbReference type="EMBL" id="KN846952">
    <property type="protein sequence ID" value="KIV83831.1"/>
    <property type="molecule type" value="Genomic_DNA"/>
</dbReference>
<dbReference type="PANTHER" id="PTHR38111">
    <property type="entry name" value="ZN(2)-C6 FUNGAL-TYPE DOMAIN-CONTAINING PROTEIN-RELATED"/>
    <property type="match status" value="1"/>
</dbReference>
<gene>
    <name evidence="7" type="ORF">PV11_05820</name>
</gene>
<name>A0A0D1X7L4_9EURO</name>
<dbReference type="Gene3D" id="4.10.240.10">
    <property type="entry name" value="Zn(2)-C6 fungal-type DNA-binding domain"/>
    <property type="match status" value="1"/>
</dbReference>
<keyword evidence="3" id="KW-0804">Transcription</keyword>
<evidence type="ECO:0000259" key="6">
    <source>
        <dbReference type="PROSITE" id="PS50048"/>
    </source>
</evidence>
<organism evidence="7 8">
    <name type="scientific">Exophiala sideris</name>
    <dbReference type="NCBI Taxonomy" id="1016849"/>
    <lineage>
        <taxon>Eukaryota</taxon>
        <taxon>Fungi</taxon>
        <taxon>Dikarya</taxon>
        <taxon>Ascomycota</taxon>
        <taxon>Pezizomycotina</taxon>
        <taxon>Eurotiomycetes</taxon>
        <taxon>Chaetothyriomycetidae</taxon>
        <taxon>Chaetothyriales</taxon>
        <taxon>Herpotrichiellaceae</taxon>
        <taxon>Exophiala</taxon>
    </lineage>
</organism>
<dbReference type="GO" id="GO:0008270">
    <property type="term" value="F:zinc ion binding"/>
    <property type="evidence" value="ECO:0007669"/>
    <property type="project" value="InterPro"/>
</dbReference>
<dbReference type="GO" id="GO:0003677">
    <property type="term" value="F:DNA binding"/>
    <property type="evidence" value="ECO:0007669"/>
    <property type="project" value="UniProtKB-KW"/>
</dbReference>
<evidence type="ECO:0000256" key="2">
    <source>
        <dbReference type="ARBA" id="ARBA00023125"/>
    </source>
</evidence>
<dbReference type="InterPro" id="IPR036864">
    <property type="entry name" value="Zn2-C6_fun-type_DNA-bd_sf"/>
</dbReference>
<proteinExistence type="predicted"/>
<dbReference type="STRING" id="1016849.A0A0D1X7L4"/>
<dbReference type="Pfam" id="PF00172">
    <property type="entry name" value="Zn_clus"/>
    <property type="match status" value="1"/>
</dbReference>
<feature type="domain" description="Zn(2)-C6 fungal-type" evidence="6">
    <location>
        <begin position="10"/>
        <end position="38"/>
    </location>
</feature>
<dbReference type="PANTHER" id="PTHR38111:SF11">
    <property type="entry name" value="TRANSCRIPTION FACTOR DOMAIN-CONTAINING PROTEIN-RELATED"/>
    <property type="match status" value="1"/>
</dbReference>
<dbReference type="SMART" id="SM00066">
    <property type="entry name" value="GAL4"/>
    <property type="match status" value="1"/>
</dbReference>
<keyword evidence="2" id="KW-0238">DNA-binding</keyword>
<feature type="compositionally biased region" description="Polar residues" evidence="5">
    <location>
        <begin position="67"/>
        <end position="76"/>
    </location>
</feature>
<dbReference type="InterPro" id="IPR001138">
    <property type="entry name" value="Zn2Cys6_DnaBD"/>
</dbReference>
<evidence type="ECO:0000313" key="7">
    <source>
        <dbReference type="EMBL" id="KIV83831.1"/>
    </source>
</evidence>
<evidence type="ECO:0000256" key="3">
    <source>
        <dbReference type="ARBA" id="ARBA00023163"/>
    </source>
</evidence>
<evidence type="ECO:0000256" key="5">
    <source>
        <dbReference type="SAM" id="MobiDB-lite"/>
    </source>
</evidence>
<dbReference type="GO" id="GO:0000981">
    <property type="term" value="F:DNA-binding transcription factor activity, RNA polymerase II-specific"/>
    <property type="evidence" value="ECO:0007669"/>
    <property type="project" value="InterPro"/>
</dbReference>
<dbReference type="AlphaFoldDB" id="A0A0D1X7L4"/>
<accession>A0A0D1X7L4</accession>
<dbReference type="InterPro" id="IPR053178">
    <property type="entry name" value="Osmoadaptation_assoc"/>
</dbReference>
<feature type="region of interest" description="Disordered" evidence="5">
    <location>
        <begin position="61"/>
        <end position="94"/>
    </location>
</feature>
<evidence type="ECO:0000256" key="1">
    <source>
        <dbReference type="ARBA" id="ARBA00023015"/>
    </source>
</evidence>
<dbReference type="Proteomes" id="UP000053599">
    <property type="component" value="Unassembled WGS sequence"/>
</dbReference>
<evidence type="ECO:0000256" key="4">
    <source>
        <dbReference type="ARBA" id="ARBA00023242"/>
    </source>
</evidence>
<reference evidence="7 8" key="1">
    <citation type="submission" date="2015-01" db="EMBL/GenBank/DDBJ databases">
        <title>The Genome Sequence of Exophiala sideris CBS121828.</title>
        <authorList>
            <consortium name="The Broad Institute Genomics Platform"/>
            <person name="Cuomo C."/>
            <person name="de Hoog S."/>
            <person name="Gorbushina A."/>
            <person name="Stielow B."/>
            <person name="Teixiera M."/>
            <person name="Abouelleil A."/>
            <person name="Chapman S.B."/>
            <person name="Priest M."/>
            <person name="Young S.K."/>
            <person name="Wortman J."/>
            <person name="Nusbaum C."/>
            <person name="Birren B."/>
        </authorList>
    </citation>
    <scope>NUCLEOTIDE SEQUENCE [LARGE SCALE GENOMIC DNA]</scope>
    <source>
        <strain evidence="7 8">CBS 121828</strain>
    </source>
</reference>
<dbReference type="CDD" id="cd00067">
    <property type="entry name" value="GAL4"/>
    <property type="match status" value="1"/>
</dbReference>
<evidence type="ECO:0000313" key="8">
    <source>
        <dbReference type="Proteomes" id="UP000053599"/>
    </source>
</evidence>